<organism evidence="1 2">
    <name type="scientific">Enterobacter ludwigii</name>
    <dbReference type="NCBI Taxonomy" id="299767"/>
    <lineage>
        <taxon>Bacteria</taxon>
        <taxon>Pseudomonadati</taxon>
        <taxon>Pseudomonadota</taxon>
        <taxon>Gammaproteobacteria</taxon>
        <taxon>Enterobacterales</taxon>
        <taxon>Enterobacteriaceae</taxon>
        <taxon>Enterobacter</taxon>
        <taxon>Enterobacter cloacae complex</taxon>
    </lineage>
</organism>
<dbReference type="EMBL" id="CP116348">
    <property type="protein sequence ID" value="WCE15962.1"/>
    <property type="molecule type" value="Genomic_DNA"/>
</dbReference>
<evidence type="ECO:0000313" key="2">
    <source>
        <dbReference type="Proteomes" id="UP001210538"/>
    </source>
</evidence>
<geneLocation type="plasmid" evidence="1 2">
    <name>unnamed1</name>
</geneLocation>
<reference evidence="1 2" key="1">
    <citation type="submission" date="2023-01" db="EMBL/GenBank/DDBJ databases">
        <title>Genome sequence resource and annotation of Enterobacter ludwigii, an economically important pathogen of seedling wilt with strawberry.</title>
        <authorList>
            <person name="Xie Y."/>
        </authorList>
    </citation>
    <scope>NUCLEOTIDE SEQUENCE [LARGE SCALE GENOMIC DNA]</scope>
    <source>
        <strain evidence="1 2">CM-TZ4</strain>
        <plasmid evidence="1 2">unnamed1</plasmid>
    </source>
</reference>
<dbReference type="AlphaFoldDB" id="A0AAX3LIZ5"/>
<dbReference type="Proteomes" id="UP001210538">
    <property type="component" value="Plasmid unnamed1"/>
</dbReference>
<keyword evidence="2" id="KW-1185">Reference proteome</keyword>
<dbReference type="RefSeq" id="WP_265217128.1">
    <property type="nucleotide sequence ID" value="NZ_CP116348.1"/>
</dbReference>
<name>A0AAX3LIZ5_9ENTR</name>
<keyword evidence="1" id="KW-0614">Plasmid</keyword>
<accession>A0AAX3LIZ5</accession>
<protein>
    <submittedName>
        <fullName evidence="1">Uncharacterized protein</fullName>
    </submittedName>
</protein>
<evidence type="ECO:0000313" key="1">
    <source>
        <dbReference type="EMBL" id="WCE15962.1"/>
    </source>
</evidence>
<gene>
    <name evidence="1" type="ORF">PHA72_26870</name>
</gene>
<proteinExistence type="predicted"/>
<sequence>MTFSRPTSQAMDGHHGVYVRSLLYGKYGEYNETTLITQAGYSYRTARHQAALAPSFEVYEWGNDTLYGT</sequence>